<dbReference type="SUPFAM" id="SSF53335">
    <property type="entry name" value="S-adenosyl-L-methionine-dependent methyltransferases"/>
    <property type="match status" value="1"/>
</dbReference>
<comment type="similarity">
    <text evidence="1">Belongs to the methyltransferase superfamily. LaeA methyltransferase family.</text>
</comment>
<dbReference type="InterPro" id="IPR029063">
    <property type="entry name" value="SAM-dependent_MTases_sf"/>
</dbReference>
<proteinExistence type="inferred from homology"/>
<dbReference type="PANTHER" id="PTHR43591:SF24">
    <property type="entry name" value="2-METHOXY-6-POLYPRENYL-1,4-BENZOQUINOL METHYLASE, MITOCHONDRIAL"/>
    <property type="match status" value="1"/>
</dbReference>
<dbReference type="STRING" id="5466.A0A4R8RT49"/>
<evidence type="ECO:0000313" key="4">
    <source>
        <dbReference type="Proteomes" id="UP000295703"/>
    </source>
</evidence>
<evidence type="ECO:0000313" key="3">
    <source>
        <dbReference type="EMBL" id="TDZ67350.1"/>
    </source>
</evidence>
<dbReference type="CDD" id="cd02440">
    <property type="entry name" value="AdoMet_MTases"/>
    <property type="match status" value="1"/>
</dbReference>
<dbReference type="AlphaFoldDB" id="A0A4R8RT49"/>
<dbReference type="EMBL" id="RYZW01000017">
    <property type="protein sequence ID" value="TDZ67350.1"/>
    <property type="molecule type" value="Genomic_DNA"/>
</dbReference>
<comment type="caution">
    <text evidence="3">The sequence shown here is derived from an EMBL/GenBank/DDBJ whole genome shotgun (WGS) entry which is preliminary data.</text>
</comment>
<protein>
    <submittedName>
        <fullName evidence="3">Secondary metabolism regulator LAE1</fullName>
    </submittedName>
</protein>
<evidence type="ECO:0000256" key="2">
    <source>
        <dbReference type="SAM" id="MobiDB-lite"/>
    </source>
</evidence>
<keyword evidence="4" id="KW-1185">Reference proteome</keyword>
<dbReference type="GO" id="GO:0008168">
    <property type="term" value="F:methyltransferase activity"/>
    <property type="evidence" value="ECO:0007669"/>
    <property type="project" value="TreeGrafter"/>
</dbReference>
<dbReference type="Proteomes" id="UP000295703">
    <property type="component" value="Unassembled WGS sequence"/>
</dbReference>
<organism evidence="3 4">
    <name type="scientific">Colletotrichum trifolii</name>
    <dbReference type="NCBI Taxonomy" id="5466"/>
    <lineage>
        <taxon>Eukaryota</taxon>
        <taxon>Fungi</taxon>
        <taxon>Dikarya</taxon>
        <taxon>Ascomycota</taxon>
        <taxon>Pezizomycotina</taxon>
        <taxon>Sordariomycetes</taxon>
        <taxon>Hypocreomycetidae</taxon>
        <taxon>Glomerellales</taxon>
        <taxon>Glomerellaceae</taxon>
        <taxon>Colletotrichum</taxon>
        <taxon>Colletotrichum orbiculare species complex</taxon>
    </lineage>
</organism>
<sequence>MSTAANQDEQPAGPAPATIDVDPAIQQEEESDADTQSINTTSTASLSESVLEYRRIHGRTYTQKTDYYGPNDEKQNEGLDLFHYWVTVLLDDKLCLAPVGEKAERVLDVGTGTGLWACDFADEFPATEVIGVDISPIQPSWAPPNCKFQIDDIDQPWTWPDNHFDYIHARNLEGCVSDWALFDREAFNALKPGGYFEVAHLEFHAKSQNQTLPEDHVFNRWATYIFDAFNKLGKTAEQHRNDGIVKNMEQAGFVDIQTSKWKIPIGAWPRDPKWKEIGDTYLTGVDQSLEGYATFLLKEMMGWEYAEILVFVSEMRKELRNNKIQPIIQFQISYGRKPEEAPAAE</sequence>
<feature type="region of interest" description="Disordered" evidence="2">
    <location>
        <begin position="1"/>
        <end position="45"/>
    </location>
</feature>
<dbReference type="Gene3D" id="3.40.50.150">
    <property type="entry name" value="Vaccinia Virus protein VP39"/>
    <property type="match status" value="1"/>
</dbReference>
<feature type="compositionally biased region" description="Polar residues" evidence="2">
    <location>
        <begin position="34"/>
        <end position="45"/>
    </location>
</feature>
<gene>
    <name evidence="3" type="ORF">CTRI78_v002957</name>
</gene>
<name>A0A4R8RT49_COLTR</name>
<accession>A0A4R8RT49</accession>
<dbReference type="PANTHER" id="PTHR43591">
    <property type="entry name" value="METHYLTRANSFERASE"/>
    <property type="match status" value="1"/>
</dbReference>
<evidence type="ECO:0000256" key="1">
    <source>
        <dbReference type="ARBA" id="ARBA00038158"/>
    </source>
</evidence>
<reference evidence="3 4" key="1">
    <citation type="submission" date="2018-12" db="EMBL/GenBank/DDBJ databases">
        <title>Genome sequence and assembly of Colletotrichum trifolii.</title>
        <authorList>
            <person name="Gan P."/>
            <person name="Shirasu K."/>
        </authorList>
    </citation>
    <scope>NUCLEOTIDE SEQUENCE [LARGE SCALE GENOMIC DNA]</scope>
    <source>
        <strain evidence="3 4">543-2</strain>
    </source>
</reference>
<dbReference type="Pfam" id="PF13489">
    <property type="entry name" value="Methyltransf_23"/>
    <property type="match status" value="1"/>
</dbReference>